<protein>
    <submittedName>
        <fullName evidence="1">Uncharacterized protein</fullName>
    </submittedName>
</protein>
<sequence>MYSTITPTAFTFFRSFHGDSRGLAAKKWLSILSELSMEYTTAKINGDMR</sequence>
<name>A0A1Q5T1D7_9BACL</name>
<dbReference type="EMBL" id="MQMG01000019">
    <property type="protein sequence ID" value="OKO94020.1"/>
    <property type="molecule type" value="Genomic_DNA"/>
</dbReference>
<dbReference type="AlphaFoldDB" id="A0A1Q5T1D7"/>
<organism evidence="1 2">
    <name type="scientific">Geobacillus proteiniphilus</name>
    <dbReference type="NCBI Taxonomy" id="860353"/>
    <lineage>
        <taxon>Bacteria</taxon>
        <taxon>Bacillati</taxon>
        <taxon>Bacillota</taxon>
        <taxon>Bacilli</taxon>
        <taxon>Bacillales</taxon>
        <taxon>Anoxybacillaceae</taxon>
        <taxon>Geobacillus</taxon>
    </lineage>
</organism>
<evidence type="ECO:0000313" key="2">
    <source>
        <dbReference type="Proteomes" id="UP000186030"/>
    </source>
</evidence>
<evidence type="ECO:0000313" key="1">
    <source>
        <dbReference type="EMBL" id="OKO94020.1"/>
    </source>
</evidence>
<gene>
    <name evidence="1" type="ORF">BRO54_1781</name>
</gene>
<reference evidence="1 2" key="1">
    <citation type="submission" date="2016-11" db="EMBL/GenBank/DDBJ databases">
        <authorList>
            <person name="Kadnikov V."/>
            <person name="Nazina T."/>
        </authorList>
    </citation>
    <scope>NUCLEOTIDE SEQUENCE [LARGE SCALE GENOMIC DNA]</scope>
    <source>
        <strain evidence="1 2">1017</strain>
    </source>
</reference>
<dbReference type="Proteomes" id="UP000186030">
    <property type="component" value="Unassembled WGS sequence"/>
</dbReference>
<accession>A0A1Q5T1D7</accession>
<comment type="caution">
    <text evidence="1">The sequence shown here is derived from an EMBL/GenBank/DDBJ whole genome shotgun (WGS) entry which is preliminary data.</text>
</comment>
<reference evidence="2" key="2">
    <citation type="submission" date="2017-01" db="EMBL/GenBank/DDBJ databases">
        <title>Genome sequencing and annotation of Geobacillus sp. 1017, a Hydrocarbon-Oxidizing Thermophilic Bacterium Isolated from a Heavy Oil Reservoir (China).</title>
        <authorList>
            <person name="Kadnikov V.V."/>
            <person name="Mardanov A.V."/>
            <person name="Poltaraus A.B."/>
            <person name="Sokolova D.S."/>
            <person name="Semenova E.M."/>
            <person name="Ravin N.V."/>
            <person name="Tourova T.P."/>
            <person name="Nazina T.N."/>
        </authorList>
    </citation>
    <scope>NUCLEOTIDE SEQUENCE [LARGE SCALE GENOMIC DNA]</scope>
    <source>
        <strain evidence="2">1017</strain>
    </source>
</reference>
<proteinExistence type="predicted"/>